<feature type="non-terminal residue" evidence="1">
    <location>
        <position position="216"/>
    </location>
</feature>
<keyword evidence="2" id="KW-1185">Reference proteome</keyword>
<gene>
    <name evidence="1" type="ORF">PGLA1383_LOCUS40265</name>
</gene>
<sequence length="216" mass="22312">HKLSQKGSMAAMAVATGSMVDVQIGSSAILPIQFRMVLPVMPTILLPEPALLCAGAFGGPLCIGALTPLRNACTLAAQDKLSTVKQIYGRVFSRGITTGWTGACTPAAAAAVQFTTLGPGYFVYLNMLGSPAAAVAAGAVTESFIVYGPTTRNSQLLNNVMATSAEKKVQVRPFRAFGPGFTALVLRNSCANAGIRVLANPFAQFLSRFSGAEPGG</sequence>
<dbReference type="AlphaFoldDB" id="A0A813GD34"/>
<comment type="caution">
    <text evidence="1">The sequence shown here is derived from an EMBL/GenBank/DDBJ whole genome shotgun (WGS) entry which is preliminary data.</text>
</comment>
<name>A0A813GD34_POLGL</name>
<protein>
    <submittedName>
        <fullName evidence="1">Uncharacterized protein</fullName>
    </submittedName>
</protein>
<proteinExistence type="predicted"/>
<dbReference type="EMBL" id="CAJNNV010028087">
    <property type="protein sequence ID" value="CAE8622906.1"/>
    <property type="molecule type" value="Genomic_DNA"/>
</dbReference>
<evidence type="ECO:0000313" key="2">
    <source>
        <dbReference type="Proteomes" id="UP000654075"/>
    </source>
</evidence>
<dbReference type="Proteomes" id="UP000654075">
    <property type="component" value="Unassembled WGS sequence"/>
</dbReference>
<evidence type="ECO:0000313" key="1">
    <source>
        <dbReference type="EMBL" id="CAE8622906.1"/>
    </source>
</evidence>
<organism evidence="1 2">
    <name type="scientific">Polarella glacialis</name>
    <name type="common">Dinoflagellate</name>
    <dbReference type="NCBI Taxonomy" id="89957"/>
    <lineage>
        <taxon>Eukaryota</taxon>
        <taxon>Sar</taxon>
        <taxon>Alveolata</taxon>
        <taxon>Dinophyceae</taxon>
        <taxon>Suessiales</taxon>
        <taxon>Suessiaceae</taxon>
        <taxon>Polarella</taxon>
    </lineage>
</organism>
<reference evidence="1" key="1">
    <citation type="submission" date="2021-02" db="EMBL/GenBank/DDBJ databases">
        <authorList>
            <person name="Dougan E. K."/>
            <person name="Rhodes N."/>
            <person name="Thang M."/>
            <person name="Chan C."/>
        </authorList>
    </citation>
    <scope>NUCLEOTIDE SEQUENCE</scope>
</reference>
<feature type="non-terminal residue" evidence="1">
    <location>
        <position position="1"/>
    </location>
</feature>
<accession>A0A813GD34</accession>